<accession>A0A0P1ALB0</accession>
<name>A0A0P1ALB0_PLAHL</name>
<dbReference type="SUPFAM" id="SSF55856">
    <property type="entry name" value="Cytochrome b5-like heme/steroid binding domain"/>
    <property type="match status" value="1"/>
</dbReference>
<feature type="repeat" description="ANK" evidence="1">
    <location>
        <begin position="339"/>
        <end position="371"/>
    </location>
</feature>
<dbReference type="Gene3D" id="1.25.40.20">
    <property type="entry name" value="Ankyrin repeat-containing domain"/>
    <property type="match status" value="1"/>
</dbReference>
<reference evidence="3" key="1">
    <citation type="submission" date="2014-09" db="EMBL/GenBank/DDBJ databases">
        <authorList>
            <person name="Sharma Rahul"/>
            <person name="Thines Marco"/>
        </authorList>
    </citation>
    <scope>NUCLEOTIDE SEQUENCE [LARGE SCALE GENOMIC DNA]</scope>
</reference>
<evidence type="ECO:0000256" key="1">
    <source>
        <dbReference type="PROSITE-ProRule" id="PRU00023"/>
    </source>
</evidence>
<dbReference type="InterPro" id="IPR036770">
    <property type="entry name" value="Ankyrin_rpt-contain_sf"/>
</dbReference>
<dbReference type="AlphaFoldDB" id="A0A0P1ALB0"/>
<evidence type="ECO:0000313" key="2">
    <source>
        <dbReference type="EMBL" id="CEG41934.1"/>
    </source>
</evidence>
<evidence type="ECO:0000313" key="3">
    <source>
        <dbReference type="Proteomes" id="UP000054928"/>
    </source>
</evidence>
<dbReference type="GeneID" id="36407301"/>
<dbReference type="OrthoDB" id="194358at2759"/>
<keyword evidence="1" id="KW-0040">ANK repeat</keyword>
<dbReference type="Gene3D" id="3.10.120.10">
    <property type="entry name" value="Cytochrome b5-like heme/steroid binding domain"/>
    <property type="match status" value="2"/>
</dbReference>
<dbReference type="EMBL" id="CCYD01000610">
    <property type="protein sequence ID" value="CEG41934.1"/>
    <property type="molecule type" value="Genomic_DNA"/>
</dbReference>
<dbReference type="SUPFAM" id="SSF48403">
    <property type="entry name" value="Ankyrin repeat"/>
    <property type="match status" value="1"/>
</dbReference>
<sequence>MMSSERLVLSLALGTILAVCGLYCNKLFNRRRPKSLAAARLDAAPRVRLSQLQQSGCWVALCGTAFDVTGDPFFDFKCDGIYSHWIGHDVTMLILQLGLVPDAADDAKAVNSYLDCELPLDAFQGEEEVKKRRYKLVQEWFVRLYSRFEVIAQLSDRFVGEKWESLRAELLSPEFRRSTGGKCPLGFGSKTESKVVTYNLETIRNRRYIKFQGRCYDVTDSNLFHPKDGQFAHFVGHDITYALAIQSARQEDLDVIPNRAYTFEEQVLLERYRKAFARELFLLEVENEEMESVARTETVNVHQIIEKSDSMTQKECVHRLKRALDKASNAQVNAVCSRTTMTPLHKAVEKNRLDLVEELLRAGADVEARAALYDDETPMQMARRFHFDDIAAHLQSVRVGIT</sequence>
<dbReference type="PROSITE" id="PS50297">
    <property type="entry name" value="ANK_REP_REGION"/>
    <property type="match status" value="1"/>
</dbReference>
<dbReference type="InterPro" id="IPR036400">
    <property type="entry name" value="Cyt_B5-like_heme/steroid_sf"/>
</dbReference>
<dbReference type="SMART" id="SM00248">
    <property type="entry name" value="ANK"/>
    <property type="match status" value="1"/>
</dbReference>
<protein>
    <submittedName>
        <fullName evidence="2">Ankyrin repeat-containing domain protein</fullName>
    </submittedName>
</protein>
<proteinExistence type="predicted"/>
<dbReference type="Pfam" id="PF00023">
    <property type="entry name" value="Ank"/>
    <property type="match status" value="1"/>
</dbReference>
<keyword evidence="3" id="KW-1185">Reference proteome</keyword>
<dbReference type="RefSeq" id="XP_024578303.1">
    <property type="nucleotide sequence ID" value="XM_024727757.1"/>
</dbReference>
<dbReference type="Proteomes" id="UP000054928">
    <property type="component" value="Unassembled WGS sequence"/>
</dbReference>
<dbReference type="InterPro" id="IPR002110">
    <property type="entry name" value="Ankyrin_rpt"/>
</dbReference>
<dbReference type="PROSITE" id="PS50088">
    <property type="entry name" value="ANK_REPEAT"/>
    <property type="match status" value="1"/>
</dbReference>
<organism evidence="2 3">
    <name type="scientific">Plasmopara halstedii</name>
    <name type="common">Downy mildew of sunflower</name>
    <dbReference type="NCBI Taxonomy" id="4781"/>
    <lineage>
        <taxon>Eukaryota</taxon>
        <taxon>Sar</taxon>
        <taxon>Stramenopiles</taxon>
        <taxon>Oomycota</taxon>
        <taxon>Peronosporomycetes</taxon>
        <taxon>Peronosporales</taxon>
        <taxon>Peronosporaceae</taxon>
        <taxon>Plasmopara</taxon>
    </lineage>
</organism>
<dbReference type="OMA" id="HSRYEVV"/>